<organism evidence="1 2">
    <name type="scientific">Tanacetum coccineum</name>
    <dbReference type="NCBI Taxonomy" id="301880"/>
    <lineage>
        <taxon>Eukaryota</taxon>
        <taxon>Viridiplantae</taxon>
        <taxon>Streptophyta</taxon>
        <taxon>Embryophyta</taxon>
        <taxon>Tracheophyta</taxon>
        <taxon>Spermatophyta</taxon>
        <taxon>Magnoliopsida</taxon>
        <taxon>eudicotyledons</taxon>
        <taxon>Gunneridae</taxon>
        <taxon>Pentapetalae</taxon>
        <taxon>asterids</taxon>
        <taxon>campanulids</taxon>
        <taxon>Asterales</taxon>
        <taxon>Asteraceae</taxon>
        <taxon>Asteroideae</taxon>
        <taxon>Anthemideae</taxon>
        <taxon>Anthemidinae</taxon>
        <taxon>Tanacetum</taxon>
    </lineage>
</organism>
<sequence>MGGRKFTRMNKYGTKLSKIDRILDTQHFLSMWPNAQLIALPRYLSDHCPIIIKTYHADFSPIPFKFYNSWLLNNELGTIITHSWYAPLNRRTIHPATTLKHKLQLLKSHIREWRTDMLQNEANKIGKILNEIQLLDLKAESSGLLDLEIQERLDLLKHKEECEHIQRLDLLQKAKIK</sequence>
<dbReference type="InterPro" id="IPR036691">
    <property type="entry name" value="Endo/exonu/phosph_ase_sf"/>
</dbReference>
<gene>
    <name evidence="1" type="ORF">Tco_0894356</name>
</gene>
<reference evidence="1" key="1">
    <citation type="journal article" date="2022" name="Int. J. Mol. Sci.">
        <title>Draft Genome of Tanacetum Coccineum: Genomic Comparison of Closely Related Tanacetum-Family Plants.</title>
        <authorList>
            <person name="Yamashiro T."/>
            <person name="Shiraishi A."/>
            <person name="Nakayama K."/>
            <person name="Satake H."/>
        </authorList>
    </citation>
    <scope>NUCLEOTIDE SEQUENCE</scope>
</reference>
<evidence type="ECO:0000313" key="2">
    <source>
        <dbReference type="Proteomes" id="UP001151760"/>
    </source>
</evidence>
<comment type="caution">
    <text evidence="1">The sequence shown here is derived from an EMBL/GenBank/DDBJ whole genome shotgun (WGS) entry which is preliminary data.</text>
</comment>
<dbReference type="PANTHER" id="PTHR33710">
    <property type="entry name" value="BNAC02G09200D PROTEIN"/>
    <property type="match status" value="1"/>
</dbReference>
<dbReference type="EMBL" id="BQNB010014134">
    <property type="protein sequence ID" value="GJT24419.1"/>
    <property type="molecule type" value="Genomic_DNA"/>
</dbReference>
<keyword evidence="2" id="KW-1185">Reference proteome</keyword>
<reference evidence="1" key="2">
    <citation type="submission" date="2022-01" db="EMBL/GenBank/DDBJ databases">
        <authorList>
            <person name="Yamashiro T."/>
            <person name="Shiraishi A."/>
            <person name="Satake H."/>
            <person name="Nakayama K."/>
        </authorList>
    </citation>
    <scope>NUCLEOTIDE SEQUENCE</scope>
</reference>
<name>A0ABQ5CGZ1_9ASTR</name>
<dbReference type="Gene3D" id="3.60.10.10">
    <property type="entry name" value="Endonuclease/exonuclease/phosphatase"/>
    <property type="match status" value="1"/>
</dbReference>
<proteinExistence type="predicted"/>
<dbReference type="PANTHER" id="PTHR33710:SF64">
    <property type="entry name" value="ENDONUCLEASE_EXONUCLEASE_PHOSPHATASE DOMAIN-CONTAINING PROTEIN"/>
    <property type="match status" value="1"/>
</dbReference>
<accession>A0ABQ5CGZ1</accession>
<evidence type="ECO:0000313" key="1">
    <source>
        <dbReference type="EMBL" id="GJT24419.1"/>
    </source>
</evidence>
<protein>
    <submittedName>
        <fullName evidence="1">Cytochrome P450</fullName>
    </submittedName>
</protein>
<dbReference type="Proteomes" id="UP001151760">
    <property type="component" value="Unassembled WGS sequence"/>
</dbReference>
<dbReference type="SUPFAM" id="SSF56219">
    <property type="entry name" value="DNase I-like"/>
    <property type="match status" value="1"/>
</dbReference>